<dbReference type="EMBL" id="ML170299">
    <property type="protein sequence ID" value="TDL14928.1"/>
    <property type="molecule type" value="Genomic_DNA"/>
</dbReference>
<reference evidence="2 3" key="1">
    <citation type="submission" date="2018-06" db="EMBL/GenBank/DDBJ databases">
        <title>A transcriptomic atlas of mushroom development highlights an independent origin of complex multicellularity.</title>
        <authorList>
            <consortium name="DOE Joint Genome Institute"/>
            <person name="Krizsan K."/>
            <person name="Almasi E."/>
            <person name="Merenyi Z."/>
            <person name="Sahu N."/>
            <person name="Viragh M."/>
            <person name="Koszo T."/>
            <person name="Mondo S."/>
            <person name="Kiss B."/>
            <person name="Balint B."/>
            <person name="Kues U."/>
            <person name="Barry K."/>
            <person name="Hegedus J.C."/>
            <person name="Henrissat B."/>
            <person name="Johnson J."/>
            <person name="Lipzen A."/>
            <person name="Ohm R."/>
            <person name="Nagy I."/>
            <person name="Pangilinan J."/>
            <person name="Yan J."/>
            <person name="Xiong Y."/>
            <person name="Grigoriev I.V."/>
            <person name="Hibbett D.S."/>
            <person name="Nagy L.G."/>
        </authorList>
    </citation>
    <scope>NUCLEOTIDE SEQUENCE [LARGE SCALE GENOMIC DNA]</scope>
    <source>
        <strain evidence="2 3">SZMC22713</strain>
    </source>
</reference>
<keyword evidence="1" id="KW-1133">Transmembrane helix</keyword>
<dbReference type="AlphaFoldDB" id="A0A4Y7PIN8"/>
<gene>
    <name evidence="2" type="ORF">BD410DRAFT_796852</name>
</gene>
<sequence length="75" mass="8168">MINSGQLVSWQRELGTHSTVALGTSLPSVSDAVLHTSAFQEAAHSPFFVFRMNYVVTLTITTLSFSASCFVSRKT</sequence>
<protein>
    <submittedName>
        <fullName evidence="2">Uncharacterized protein</fullName>
    </submittedName>
</protein>
<evidence type="ECO:0000313" key="2">
    <source>
        <dbReference type="EMBL" id="TDL14928.1"/>
    </source>
</evidence>
<evidence type="ECO:0000313" key="3">
    <source>
        <dbReference type="Proteomes" id="UP000294933"/>
    </source>
</evidence>
<dbReference type="VEuPathDB" id="FungiDB:BD410DRAFT_796852"/>
<dbReference type="Proteomes" id="UP000294933">
    <property type="component" value="Unassembled WGS sequence"/>
</dbReference>
<feature type="transmembrane region" description="Helical" evidence="1">
    <location>
        <begin position="54"/>
        <end position="72"/>
    </location>
</feature>
<name>A0A4Y7PIN8_9AGAM</name>
<keyword evidence="3" id="KW-1185">Reference proteome</keyword>
<keyword evidence="1" id="KW-0812">Transmembrane</keyword>
<accession>A0A4Y7PIN8</accession>
<proteinExistence type="predicted"/>
<organism evidence="2 3">
    <name type="scientific">Rickenella mellea</name>
    <dbReference type="NCBI Taxonomy" id="50990"/>
    <lineage>
        <taxon>Eukaryota</taxon>
        <taxon>Fungi</taxon>
        <taxon>Dikarya</taxon>
        <taxon>Basidiomycota</taxon>
        <taxon>Agaricomycotina</taxon>
        <taxon>Agaricomycetes</taxon>
        <taxon>Hymenochaetales</taxon>
        <taxon>Rickenellaceae</taxon>
        <taxon>Rickenella</taxon>
    </lineage>
</organism>
<evidence type="ECO:0000256" key="1">
    <source>
        <dbReference type="SAM" id="Phobius"/>
    </source>
</evidence>
<keyword evidence="1" id="KW-0472">Membrane</keyword>